<protein>
    <recommendedName>
        <fullName evidence="4">DUF2970 domain-containing protein</fullName>
    </recommendedName>
</protein>
<reference evidence="2 3" key="1">
    <citation type="submission" date="2020-08" db="EMBL/GenBank/DDBJ databases">
        <title>Genomic Encyclopedia of Type Strains, Phase III (KMG-III): the genomes of soil and plant-associated and newly described type strains.</title>
        <authorList>
            <person name="Whitman W."/>
        </authorList>
    </citation>
    <scope>NUCLEOTIDE SEQUENCE [LARGE SCALE GENOMIC DNA]</scope>
    <source>
        <strain evidence="2 3">CECT 8897</strain>
    </source>
</reference>
<keyword evidence="1" id="KW-1133">Transmembrane helix</keyword>
<keyword evidence="3" id="KW-1185">Reference proteome</keyword>
<keyword evidence="1" id="KW-0812">Transmembrane</keyword>
<keyword evidence="1" id="KW-0472">Membrane</keyword>
<comment type="caution">
    <text evidence="2">The sequence shown here is derived from an EMBL/GenBank/DDBJ whole genome shotgun (WGS) entry which is preliminary data.</text>
</comment>
<evidence type="ECO:0008006" key="4">
    <source>
        <dbReference type="Google" id="ProtNLM"/>
    </source>
</evidence>
<evidence type="ECO:0000313" key="3">
    <source>
        <dbReference type="Proteomes" id="UP000541535"/>
    </source>
</evidence>
<dbReference type="Proteomes" id="UP000541535">
    <property type="component" value="Unassembled WGS sequence"/>
</dbReference>
<name>A0A7W5B9W1_9BURK</name>
<feature type="transmembrane region" description="Helical" evidence="1">
    <location>
        <begin position="43"/>
        <end position="68"/>
    </location>
</feature>
<feature type="transmembrane region" description="Helical" evidence="1">
    <location>
        <begin position="12"/>
        <end position="28"/>
    </location>
</feature>
<dbReference type="AlphaFoldDB" id="A0A7W5B9W1"/>
<dbReference type="RefSeq" id="WP_183441044.1">
    <property type="nucleotide sequence ID" value="NZ_JACHXD010000005.1"/>
</dbReference>
<proteinExistence type="predicted"/>
<dbReference type="InterPro" id="IPR021344">
    <property type="entry name" value="DUF2970"/>
</dbReference>
<evidence type="ECO:0000256" key="1">
    <source>
        <dbReference type="SAM" id="Phobius"/>
    </source>
</evidence>
<gene>
    <name evidence="2" type="ORF">FHS03_002250</name>
</gene>
<evidence type="ECO:0000313" key="2">
    <source>
        <dbReference type="EMBL" id="MBB3119199.1"/>
    </source>
</evidence>
<organism evidence="2 3">
    <name type="scientific">Pseudoduganella violacea</name>
    <dbReference type="NCBI Taxonomy" id="1715466"/>
    <lineage>
        <taxon>Bacteria</taxon>
        <taxon>Pseudomonadati</taxon>
        <taxon>Pseudomonadota</taxon>
        <taxon>Betaproteobacteria</taxon>
        <taxon>Burkholderiales</taxon>
        <taxon>Oxalobacteraceae</taxon>
        <taxon>Telluria group</taxon>
        <taxon>Pseudoduganella</taxon>
    </lineage>
</organism>
<dbReference type="Pfam" id="PF11174">
    <property type="entry name" value="DUF2970"/>
    <property type="match status" value="1"/>
</dbReference>
<accession>A0A7W5B9W1</accession>
<dbReference type="EMBL" id="JACHXD010000005">
    <property type="protein sequence ID" value="MBB3119199.1"/>
    <property type="molecule type" value="Genomic_DNA"/>
</dbReference>
<sequence>MDDLKGKQQQASFMYSMKAVVWSFFGLRRKRDFDTDSAKLNPVHIIIAALLAVAMFIGLLITVVKLVVPT</sequence>